<evidence type="ECO:0000313" key="4">
    <source>
        <dbReference type="EMBL" id="KAK0500525.1"/>
    </source>
</evidence>
<evidence type="ECO:0000259" key="2">
    <source>
        <dbReference type="Pfam" id="PF00501"/>
    </source>
</evidence>
<dbReference type="GO" id="GO:0044550">
    <property type="term" value="P:secondary metabolite biosynthetic process"/>
    <property type="evidence" value="ECO:0007669"/>
    <property type="project" value="TreeGrafter"/>
</dbReference>
<proteinExistence type="predicted"/>
<reference evidence="4" key="1">
    <citation type="submission" date="2023-06" db="EMBL/GenBank/DDBJ databases">
        <authorList>
            <consortium name="Lawrence Berkeley National Laboratory"/>
            <person name="Ahrendt S."/>
            <person name="Sahu N."/>
            <person name="Indic B."/>
            <person name="Wong-Bajracharya J."/>
            <person name="Merenyi Z."/>
            <person name="Ke H.-M."/>
            <person name="Monk M."/>
            <person name="Kocsube S."/>
            <person name="Drula E."/>
            <person name="Lipzen A."/>
            <person name="Balint B."/>
            <person name="Henrissat B."/>
            <person name="Andreopoulos B."/>
            <person name="Martin F.M."/>
            <person name="Harder C.B."/>
            <person name="Rigling D."/>
            <person name="Ford K.L."/>
            <person name="Foster G.D."/>
            <person name="Pangilinan J."/>
            <person name="Papanicolaou A."/>
            <person name="Barry K."/>
            <person name="LaButti K."/>
            <person name="Viragh M."/>
            <person name="Koriabine M."/>
            <person name="Yan M."/>
            <person name="Riley R."/>
            <person name="Champramary S."/>
            <person name="Plett K.L."/>
            <person name="Tsai I.J."/>
            <person name="Slot J."/>
            <person name="Sipos G."/>
            <person name="Plett J."/>
            <person name="Nagy L.G."/>
            <person name="Grigoriev I.V."/>
        </authorList>
    </citation>
    <scope>NUCLEOTIDE SEQUENCE</scope>
    <source>
        <strain evidence="4">HWK02</strain>
    </source>
</reference>
<dbReference type="Proteomes" id="UP001175228">
    <property type="component" value="Unassembled WGS sequence"/>
</dbReference>
<dbReference type="PANTHER" id="PTHR45527">
    <property type="entry name" value="NONRIBOSOMAL PEPTIDE SYNTHETASE"/>
    <property type="match status" value="1"/>
</dbReference>
<protein>
    <recommendedName>
        <fullName evidence="2">AMP-dependent synthetase/ligase domain-containing protein</fullName>
    </recommendedName>
</protein>
<evidence type="ECO:0000313" key="5">
    <source>
        <dbReference type="Proteomes" id="UP001175228"/>
    </source>
</evidence>
<dbReference type="EMBL" id="JAUEPU010000043">
    <property type="protein sequence ID" value="KAK0487040.1"/>
    <property type="molecule type" value="Genomic_DNA"/>
</dbReference>
<dbReference type="AlphaFoldDB" id="A0AA39QEC3"/>
<dbReference type="SUPFAM" id="SSF56801">
    <property type="entry name" value="Acetyl-CoA synthetase-like"/>
    <property type="match status" value="1"/>
</dbReference>
<evidence type="ECO:0000313" key="3">
    <source>
        <dbReference type="EMBL" id="KAK0487040.1"/>
    </source>
</evidence>
<dbReference type="Pfam" id="PF00501">
    <property type="entry name" value="AMP-binding"/>
    <property type="match status" value="1"/>
</dbReference>
<dbReference type="GO" id="GO:0031177">
    <property type="term" value="F:phosphopantetheine binding"/>
    <property type="evidence" value="ECO:0007669"/>
    <property type="project" value="TreeGrafter"/>
</dbReference>
<sequence>MQYTQVLLQRLALSRRGIHHAFASAARSNPLQKAVIDHLGNSISYADLDYLSSLLASYLRAHDVRPGSLVALVAQRSIAQVVAILGILRAGVAYIPLDGDITRDDTPQSIMLDAKPTFVLVSERCISRTKLLSQPFGCIEDVLHSIQNYPVDAVEDLSQGSDTAYIIFTSGISPTYPSPVLSLSPGNLHIGPGVKVAQLLNIAFDMCAWETLGCLTMKLKSLGNHRPSRSRLSLPLEYRTT</sequence>
<dbReference type="GO" id="GO:0043041">
    <property type="term" value="P:amino acid activation for nonribosomal peptide biosynthetic process"/>
    <property type="evidence" value="ECO:0007669"/>
    <property type="project" value="TreeGrafter"/>
</dbReference>
<comment type="caution">
    <text evidence="4">The sequence shown here is derived from an EMBL/GenBank/DDBJ whole genome shotgun (WGS) entry which is preliminary data.</text>
</comment>
<organism evidence="4 5">
    <name type="scientific">Armillaria luteobubalina</name>
    <dbReference type="NCBI Taxonomy" id="153913"/>
    <lineage>
        <taxon>Eukaryota</taxon>
        <taxon>Fungi</taxon>
        <taxon>Dikarya</taxon>
        <taxon>Basidiomycota</taxon>
        <taxon>Agaricomycotina</taxon>
        <taxon>Agaricomycetes</taxon>
        <taxon>Agaricomycetidae</taxon>
        <taxon>Agaricales</taxon>
        <taxon>Marasmiineae</taxon>
        <taxon>Physalacriaceae</taxon>
        <taxon>Armillaria</taxon>
    </lineage>
</organism>
<dbReference type="EMBL" id="JAUEPU010000008">
    <property type="protein sequence ID" value="KAK0500525.1"/>
    <property type="molecule type" value="Genomic_DNA"/>
</dbReference>
<accession>A0AA39QEC3</accession>
<dbReference type="InterPro" id="IPR000873">
    <property type="entry name" value="AMP-dep_synth/lig_dom"/>
</dbReference>
<evidence type="ECO:0000256" key="1">
    <source>
        <dbReference type="ARBA" id="ARBA00023268"/>
    </source>
</evidence>
<dbReference type="InterPro" id="IPR042099">
    <property type="entry name" value="ANL_N_sf"/>
</dbReference>
<dbReference type="PANTHER" id="PTHR45527:SF1">
    <property type="entry name" value="FATTY ACID SYNTHASE"/>
    <property type="match status" value="1"/>
</dbReference>
<keyword evidence="1" id="KW-0511">Multifunctional enzyme</keyword>
<feature type="domain" description="AMP-dependent synthetase/ligase" evidence="2">
    <location>
        <begin position="23"/>
        <end position="171"/>
    </location>
</feature>
<keyword evidence="5" id="KW-1185">Reference proteome</keyword>
<dbReference type="Gene3D" id="3.40.50.12780">
    <property type="entry name" value="N-terminal domain of ligase-like"/>
    <property type="match status" value="1"/>
</dbReference>
<gene>
    <name evidence="4" type="ORF">EDD18DRAFT_1068886</name>
    <name evidence="3" type="ORF">EDD18DRAFT_1082411</name>
</gene>
<name>A0AA39QEC3_9AGAR</name>
<dbReference type="GO" id="GO:0005737">
    <property type="term" value="C:cytoplasm"/>
    <property type="evidence" value="ECO:0007669"/>
    <property type="project" value="TreeGrafter"/>
</dbReference>